<evidence type="ECO:0000313" key="19">
    <source>
        <dbReference type="EMBL" id="TMW57966.1"/>
    </source>
</evidence>
<evidence type="ECO:0000256" key="10">
    <source>
        <dbReference type="ARBA" id="ARBA00022723"/>
    </source>
</evidence>
<accession>A0A8K1C7C1</accession>
<dbReference type="GO" id="GO:0046872">
    <property type="term" value="F:metal ion binding"/>
    <property type="evidence" value="ECO:0007669"/>
    <property type="project" value="UniProtKB-KW"/>
</dbReference>
<feature type="compositionally biased region" description="Pro residues" evidence="16">
    <location>
        <begin position="439"/>
        <end position="453"/>
    </location>
</feature>
<keyword evidence="8" id="KW-0808">Transferase</keyword>
<evidence type="ECO:0000256" key="13">
    <source>
        <dbReference type="ARBA" id="ARBA00023136"/>
    </source>
</evidence>
<comment type="similarity">
    <text evidence="5">Belongs to the STT3 family.</text>
</comment>
<evidence type="ECO:0000256" key="7">
    <source>
        <dbReference type="ARBA" id="ARBA00022676"/>
    </source>
</evidence>
<keyword evidence="20" id="KW-1185">Reference proteome</keyword>
<dbReference type="Pfam" id="PF02516">
    <property type="entry name" value="STT3"/>
    <property type="match status" value="1"/>
</dbReference>
<dbReference type="EC" id="2.4.99.18" evidence="6"/>
<dbReference type="GO" id="GO:0016020">
    <property type="term" value="C:membrane"/>
    <property type="evidence" value="ECO:0007669"/>
    <property type="project" value="InterPro"/>
</dbReference>
<gene>
    <name evidence="19" type="ORF">Poli38472_013440</name>
</gene>
<comment type="catalytic activity">
    <reaction evidence="15">
        <text>a di-trans,poly-cis-dolichyl diphosphooligosaccharide + L-asparaginyl-[protein] = N(4)-(oligosaccharide-(1-&gt;4)-N-acetyl-beta-D-glucosaminyl-(1-&gt;4)-N-acetyl-beta-D-glucosaminyl)-L-asparaginyl-[protein] + a di-trans,poly-cis-dolichyl diphosphate + H(+)</text>
        <dbReference type="Rhea" id="RHEA:22980"/>
        <dbReference type="Rhea" id="RHEA-COMP:12804"/>
        <dbReference type="Rhea" id="RHEA-COMP:12805"/>
        <dbReference type="Rhea" id="RHEA-COMP:19506"/>
        <dbReference type="Rhea" id="RHEA-COMP:19509"/>
        <dbReference type="ChEBI" id="CHEBI:15378"/>
        <dbReference type="ChEBI" id="CHEBI:50347"/>
        <dbReference type="ChEBI" id="CHEBI:57497"/>
        <dbReference type="ChEBI" id="CHEBI:57570"/>
        <dbReference type="ChEBI" id="CHEBI:132529"/>
        <dbReference type="EC" id="2.4.99.18"/>
    </reaction>
</comment>
<evidence type="ECO:0000256" key="8">
    <source>
        <dbReference type="ARBA" id="ARBA00022679"/>
    </source>
</evidence>
<dbReference type="InterPro" id="IPR003674">
    <property type="entry name" value="Oligo_trans_STT3"/>
</dbReference>
<dbReference type="UniPathway" id="UPA00378"/>
<feature type="transmembrane region" description="Helical" evidence="17">
    <location>
        <begin position="289"/>
        <end position="311"/>
    </location>
</feature>
<feature type="transmembrane region" description="Helical" evidence="17">
    <location>
        <begin position="376"/>
        <end position="398"/>
    </location>
</feature>
<evidence type="ECO:0000256" key="17">
    <source>
        <dbReference type="SAM" id="Phobius"/>
    </source>
</evidence>
<feature type="transmembrane region" description="Helical" evidence="17">
    <location>
        <begin position="76"/>
        <end position="92"/>
    </location>
</feature>
<evidence type="ECO:0000256" key="1">
    <source>
        <dbReference type="ARBA" id="ARBA00001936"/>
    </source>
</evidence>
<dbReference type="InterPro" id="IPR048307">
    <property type="entry name" value="STT3_N"/>
</dbReference>
<comment type="cofactor">
    <cofactor evidence="1">
        <name>Mn(2+)</name>
        <dbReference type="ChEBI" id="CHEBI:29035"/>
    </cofactor>
</comment>
<feature type="transmembrane region" description="Helical" evidence="17">
    <location>
        <begin position="228"/>
        <end position="253"/>
    </location>
</feature>
<protein>
    <recommendedName>
        <fullName evidence="6">dolichyl-diphosphooligosaccharide--protein glycotransferase</fullName>
        <ecNumber evidence="6">2.4.99.18</ecNumber>
    </recommendedName>
</protein>
<comment type="subcellular location">
    <subcellularLocation>
        <location evidence="3">Endomembrane system</location>
        <topology evidence="3">Multi-pass membrane protein</topology>
    </subcellularLocation>
</comment>
<keyword evidence="10" id="KW-0479">Metal-binding</keyword>
<evidence type="ECO:0000256" key="16">
    <source>
        <dbReference type="SAM" id="MobiDB-lite"/>
    </source>
</evidence>
<evidence type="ECO:0000259" key="18">
    <source>
        <dbReference type="Pfam" id="PF02516"/>
    </source>
</evidence>
<feature type="transmembrane region" description="Helical" evidence="17">
    <location>
        <begin position="519"/>
        <end position="538"/>
    </location>
</feature>
<dbReference type="OrthoDB" id="10261066at2759"/>
<feature type="region of interest" description="Disordered" evidence="16">
    <location>
        <begin position="426"/>
        <end position="461"/>
    </location>
</feature>
<reference evidence="19" key="1">
    <citation type="submission" date="2019-03" db="EMBL/GenBank/DDBJ databases">
        <title>Long read genome sequence of the mycoparasitic Pythium oligandrum ATCC 38472 isolated from sugarbeet rhizosphere.</title>
        <authorList>
            <person name="Gaulin E."/>
        </authorList>
    </citation>
    <scope>NUCLEOTIDE SEQUENCE</scope>
    <source>
        <strain evidence="19">ATCC 38472_TT</strain>
    </source>
</reference>
<dbReference type="Proteomes" id="UP000794436">
    <property type="component" value="Unassembled WGS sequence"/>
</dbReference>
<keyword evidence="9 17" id="KW-0812">Transmembrane</keyword>
<evidence type="ECO:0000256" key="9">
    <source>
        <dbReference type="ARBA" id="ARBA00022692"/>
    </source>
</evidence>
<evidence type="ECO:0000256" key="2">
    <source>
        <dbReference type="ARBA" id="ARBA00001946"/>
    </source>
</evidence>
<evidence type="ECO:0000256" key="6">
    <source>
        <dbReference type="ARBA" id="ARBA00012605"/>
    </source>
</evidence>
<sequence>MTPSPLVSTALLALICALSVLVRLFPVVLWGSVIHEYDPHFNYRVTKFLHAEGAYELRNWFDDRAWYPLGRSVGETVYPGLMLAAAGLHWVMETVFRLPVQVKHACVFVAPVFAALSCLSIFALTKEVTKRTTTALMAAMLLGISPAYISRSTAGSFDNEGVAIFLLVATFYAWLRAVRTGSMLSAASAAVLYFAMVISWGGYVFIINLIPLHTLAVVAMGSYSSRMYIAYSTFYPLATLMAMQVPFVGFNVILKAETAASHLVFLGLQVFALERWLRGQLSSEQLNRVFYKACAAVGGVFALGVVVAMAMGKLQWTGRSLTLLDPTYASKYIPIIASVGEHQPTAWGTFYLSLGPLMVLAPLGVYYSYQELDEGHLFMITYAAFAYYFAGVMVRLLLTLAPVACFFSATGVSGVIDKLSIMLQVSEGDDGEPEESEATPPPATPTVPPPPSTPSSGKSAKFKKTKNAEALAAARLAEAQARTEQEYQATLKYWYDLWDAFVAKTEFAPASTWAPPRSLPGGISLMLVAMVLLLIIHARQSANVARKAFSSTSMVIETWDSTTHQRTVHDDYREAYYWLRMNTEPDAKILGWWDYGYQLSSLANRTVIVDNNTWNNTHIATVGRVLGSSEVAAFPILKSLDVDYVLILFGGYAGMHGDDLDKLPWFLRISQGVFPDAAIESEFTVNGRYIHAKENATRAMTESLLYKMSYYGFFPDDEVNTTRPDLNRNEDIDARGIGFSHLEEAFTSNAWIVRIYRVKKQ</sequence>
<dbReference type="GO" id="GO:0012505">
    <property type="term" value="C:endomembrane system"/>
    <property type="evidence" value="ECO:0007669"/>
    <property type="project" value="UniProtKB-SubCell"/>
</dbReference>
<evidence type="ECO:0000256" key="12">
    <source>
        <dbReference type="ARBA" id="ARBA00022989"/>
    </source>
</evidence>
<feature type="domain" description="Oligosaccharyl transferase STT3 N-terminal" evidence="18">
    <location>
        <begin position="10"/>
        <end position="407"/>
    </location>
</feature>
<organism evidence="19 20">
    <name type="scientific">Pythium oligandrum</name>
    <name type="common">Mycoparasitic fungus</name>
    <dbReference type="NCBI Taxonomy" id="41045"/>
    <lineage>
        <taxon>Eukaryota</taxon>
        <taxon>Sar</taxon>
        <taxon>Stramenopiles</taxon>
        <taxon>Oomycota</taxon>
        <taxon>Peronosporomycetes</taxon>
        <taxon>Pythiales</taxon>
        <taxon>Pythiaceae</taxon>
        <taxon>Pythium</taxon>
    </lineage>
</organism>
<feature type="compositionally biased region" description="Acidic residues" evidence="16">
    <location>
        <begin position="427"/>
        <end position="437"/>
    </location>
</feature>
<feature type="transmembrane region" description="Helical" evidence="17">
    <location>
        <begin position="104"/>
        <end position="125"/>
    </location>
</feature>
<dbReference type="PANTHER" id="PTHR13872:SF1">
    <property type="entry name" value="DOLICHYL-DIPHOSPHOOLIGOSACCHARIDE--PROTEIN GLYCOSYLTRANSFERASE SUBUNIT STT3B"/>
    <property type="match status" value="1"/>
</dbReference>
<name>A0A8K1C7C1_PYTOL</name>
<evidence type="ECO:0000256" key="11">
    <source>
        <dbReference type="ARBA" id="ARBA00022842"/>
    </source>
</evidence>
<dbReference type="Gene3D" id="3.40.50.12610">
    <property type="match status" value="1"/>
</dbReference>
<keyword evidence="11" id="KW-0460">Magnesium</keyword>
<keyword evidence="12 17" id="KW-1133">Transmembrane helix</keyword>
<proteinExistence type="inferred from homology"/>
<feature type="transmembrane region" description="Helical" evidence="17">
    <location>
        <begin position="190"/>
        <end position="216"/>
    </location>
</feature>
<evidence type="ECO:0000256" key="3">
    <source>
        <dbReference type="ARBA" id="ARBA00004127"/>
    </source>
</evidence>
<evidence type="ECO:0000256" key="14">
    <source>
        <dbReference type="ARBA" id="ARBA00023211"/>
    </source>
</evidence>
<dbReference type="PANTHER" id="PTHR13872">
    <property type="entry name" value="DOLICHYL-DIPHOSPHOOLIGOSACCHARIDE--PROTEIN GLYCOSYLTRANSFERASE SUBUNIT"/>
    <property type="match status" value="1"/>
</dbReference>
<keyword evidence="13 17" id="KW-0472">Membrane</keyword>
<keyword evidence="7" id="KW-0328">Glycosyltransferase</keyword>
<evidence type="ECO:0000256" key="4">
    <source>
        <dbReference type="ARBA" id="ARBA00004922"/>
    </source>
</evidence>
<dbReference type="AlphaFoldDB" id="A0A8K1C7C1"/>
<keyword evidence="14" id="KW-0464">Manganese</keyword>
<feature type="transmembrane region" description="Helical" evidence="17">
    <location>
        <begin position="350"/>
        <end position="369"/>
    </location>
</feature>
<comment type="pathway">
    <text evidence="4">Protein modification; protein glycosylation.</text>
</comment>
<comment type="cofactor">
    <cofactor evidence="2">
        <name>Mg(2+)</name>
        <dbReference type="ChEBI" id="CHEBI:18420"/>
    </cofactor>
</comment>
<dbReference type="GO" id="GO:0004579">
    <property type="term" value="F:dolichyl-diphosphooligosaccharide-protein glycotransferase activity"/>
    <property type="evidence" value="ECO:0007669"/>
    <property type="project" value="UniProtKB-EC"/>
</dbReference>
<dbReference type="EMBL" id="SPLM01000113">
    <property type="protein sequence ID" value="TMW57966.1"/>
    <property type="molecule type" value="Genomic_DNA"/>
</dbReference>
<evidence type="ECO:0000256" key="15">
    <source>
        <dbReference type="ARBA" id="ARBA00048829"/>
    </source>
</evidence>
<evidence type="ECO:0000313" key="20">
    <source>
        <dbReference type="Proteomes" id="UP000794436"/>
    </source>
</evidence>
<comment type="caution">
    <text evidence="19">The sequence shown here is derived from an EMBL/GenBank/DDBJ whole genome shotgun (WGS) entry which is preliminary data.</text>
</comment>
<evidence type="ECO:0000256" key="5">
    <source>
        <dbReference type="ARBA" id="ARBA00010810"/>
    </source>
</evidence>
<feature type="transmembrane region" description="Helical" evidence="17">
    <location>
        <begin position="161"/>
        <end position="178"/>
    </location>
</feature>